<dbReference type="InterPro" id="IPR027417">
    <property type="entry name" value="P-loop_NTPase"/>
</dbReference>
<keyword evidence="3" id="KW-1185">Reference proteome</keyword>
<dbReference type="Proteomes" id="UP001221302">
    <property type="component" value="Unassembled WGS sequence"/>
</dbReference>
<evidence type="ECO:0000259" key="1">
    <source>
        <dbReference type="Pfam" id="PF01695"/>
    </source>
</evidence>
<reference evidence="2" key="1">
    <citation type="submission" date="2023-03" db="EMBL/GenBank/DDBJ databases">
        <title>Stygiobacter electus gen. nov., sp. nov., facultatively anaerobic thermotolerant bacterium of the class Ignavibacteria from a well of Yessentuki mineral water deposit.</title>
        <authorList>
            <person name="Podosokorskaya O.A."/>
            <person name="Elcheninov A.G."/>
            <person name="Petrova N.F."/>
            <person name="Zavarzina D.G."/>
            <person name="Kublanov I.V."/>
            <person name="Merkel A.Y."/>
        </authorList>
    </citation>
    <scope>NUCLEOTIDE SEQUENCE</scope>
    <source>
        <strain evidence="2">09-Me</strain>
    </source>
</reference>
<feature type="domain" description="IstB-like ATP-binding" evidence="1">
    <location>
        <begin position="18"/>
        <end position="64"/>
    </location>
</feature>
<evidence type="ECO:0000313" key="2">
    <source>
        <dbReference type="EMBL" id="MDF1611645.1"/>
    </source>
</evidence>
<organism evidence="2 3">
    <name type="scientific">Stygiobacter electus</name>
    <dbReference type="NCBI Taxonomy" id="3032292"/>
    <lineage>
        <taxon>Bacteria</taxon>
        <taxon>Pseudomonadati</taxon>
        <taxon>Ignavibacteriota</taxon>
        <taxon>Ignavibacteria</taxon>
        <taxon>Ignavibacteriales</taxon>
        <taxon>Melioribacteraceae</taxon>
        <taxon>Stygiobacter</taxon>
    </lineage>
</organism>
<keyword evidence="2" id="KW-0067">ATP-binding</keyword>
<dbReference type="InterPro" id="IPR002611">
    <property type="entry name" value="IstB_ATP-bd"/>
</dbReference>
<evidence type="ECO:0000313" key="3">
    <source>
        <dbReference type="Proteomes" id="UP001221302"/>
    </source>
</evidence>
<accession>A0AAE3NZU2</accession>
<dbReference type="Pfam" id="PF01695">
    <property type="entry name" value="IstB_IS21"/>
    <property type="match status" value="1"/>
</dbReference>
<dbReference type="AlphaFoldDB" id="A0AAE3NZU2"/>
<name>A0AAE3NZU2_9BACT</name>
<dbReference type="EMBL" id="JARGDL010000005">
    <property type="protein sequence ID" value="MDF1611645.1"/>
    <property type="molecule type" value="Genomic_DNA"/>
</dbReference>
<dbReference type="GO" id="GO:0005524">
    <property type="term" value="F:ATP binding"/>
    <property type="evidence" value="ECO:0007669"/>
    <property type="project" value="UniProtKB-KW"/>
</dbReference>
<dbReference type="RefSeq" id="WP_321535412.1">
    <property type="nucleotide sequence ID" value="NZ_JARGDL010000005.1"/>
</dbReference>
<keyword evidence="2" id="KW-0547">Nucleotide-binding</keyword>
<sequence length="66" mass="7592">MVKLKVPDRGDIVWLSFSSKSCHEQWGEVFNDDIVAAAVLDRLLHHCYPFLINGMSFRLKNITKSN</sequence>
<proteinExistence type="predicted"/>
<gene>
    <name evidence="2" type="ORF">P0M35_05760</name>
</gene>
<protein>
    <submittedName>
        <fullName evidence="2">ATP-binding protein</fullName>
    </submittedName>
</protein>
<dbReference type="Gene3D" id="3.40.50.300">
    <property type="entry name" value="P-loop containing nucleotide triphosphate hydrolases"/>
    <property type="match status" value="1"/>
</dbReference>
<comment type="caution">
    <text evidence="2">The sequence shown here is derived from an EMBL/GenBank/DDBJ whole genome shotgun (WGS) entry which is preliminary data.</text>
</comment>